<reference evidence="1" key="2">
    <citation type="submission" date="2016-06" db="EMBL/GenBank/DDBJ databases">
        <title>The genome of a short-lived fish provides insights into sex chromosome evolution and the genetic control of aging.</title>
        <authorList>
            <person name="Reichwald K."/>
            <person name="Felder M."/>
            <person name="Petzold A."/>
            <person name="Koch P."/>
            <person name="Groth M."/>
            <person name="Platzer M."/>
        </authorList>
    </citation>
    <scope>NUCLEOTIDE SEQUENCE</scope>
    <source>
        <tissue evidence="1">Brain</tissue>
    </source>
</reference>
<name>A0A1A8A4P4_NOTFU</name>
<protein>
    <submittedName>
        <fullName evidence="1">Uncharacterized protein</fullName>
    </submittedName>
</protein>
<dbReference type="AlphaFoldDB" id="A0A1A8A4P4"/>
<feature type="non-terminal residue" evidence="1">
    <location>
        <position position="1"/>
    </location>
</feature>
<evidence type="ECO:0000313" key="1">
    <source>
        <dbReference type="EMBL" id="SBP49150.1"/>
    </source>
</evidence>
<sequence>WLLLWISIQTCKDLSPARFLVHHHPLGRPVLHHVSAPSPTPHAPLGNIISHHLGLHIIHSWTIPRLIPSLALLSLRTVSSSYNTPLWTTNPNTHLCCFPSRRCFLFPHPLDFQCALSSPF</sequence>
<reference evidence="1" key="1">
    <citation type="submission" date="2016-05" db="EMBL/GenBank/DDBJ databases">
        <authorList>
            <person name="Lavstsen T."/>
            <person name="Jespersen J.S."/>
        </authorList>
    </citation>
    <scope>NUCLEOTIDE SEQUENCE</scope>
    <source>
        <tissue evidence="1">Brain</tissue>
    </source>
</reference>
<proteinExistence type="predicted"/>
<accession>A0A1A8A4P4</accession>
<dbReference type="EMBL" id="HADY01010665">
    <property type="protein sequence ID" value="SBP49150.1"/>
    <property type="molecule type" value="Transcribed_RNA"/>
</dbReference>
<gene>
    <name evidence="1" type="primary">Nfu_g_1_018008</name>
</gene>
<organism evidence="1">
    <name type="scientific">Nothobranchius furzeri</name>
    <name type="common">Turquoise killifish</name>
    <dbReference type="NCBI Taxonomy" id="105023"/>
    <lineage>
        <taxon>Eukaryota</taxon>
        <taxon>Metazoa</taxon>
        <taxon>Chordata</taxon>
        <taxon>Craniata</taxon>
        <taxon>Vertebrata</taxon>
        <taxon>Euteleostomi</taxon>
        <taxon>Actinopterygii</taxon>
        <taxon>Neopterygii</taxon>
        <taxon>Teleostei</taxon>
        <taxon>Neoteleostei</taxon>
        <taxon>Acanthomorphata</taxon>
        <taxon>Ovalentaria</taxon>
        <taxon>Atherinomorphae</taxon>
        <taxon>Cyprinodontiformes</taxon>
        <taxon>Nothobranchiidae</taxon>
        <taxon>Nothobranchius</taxon>
    </lineage>
</organism>